<evidence type="ECO:0000256" key="3">
    <source>
        <dbReference type="ARBA" id="ARBA00022737"/>
    </source>
</evidence>
<gene>
    <name evidence="9" type="primary">LOC115226005</name>
</gene>
<evidence type="ECO:0000256" key="5">
    <source>
        <dbReference type="ARBA" id="ARBA00023180"/>
    </source>
</evidence>
<feature type="domain" description="Chitin-binding type-2" evidence="7">
    <location>
        <begin position="102"/>
        <end position="160"/>
    </location>
</feature>
<feature type="domain" description="Chitin-binding type-2" evidence="7">
    <location>
        <begin position="25"/>
        <end position="79"/>
    </location>
</feature>
<keyword evidence="2 6" id="KW-0732">Signal</keyword>
<dbReference type="KEGG" id="osn:115226005"/>
<name>A0A6P7TLP7_9MOLL</name>
<evidence type="ECO:0000259" key="7">
    <source>
        <dbReference type="PROSITE" id="PS50940"/>
    </source>
</evidence>
<keyword evidence="8" id="KW-1185">Reference proteome</keyword>
<dbReference type="InterPro" id="IPR002557">
    <property type="entry name" value="Chitin-bd_dom"/>
</dbReference>
<evidence type="ECO:0000256" key="4">
    <source>
        <dbReference type="ARBA" id="ARBA00023157"/>
    </source>
</evidence>
<dbReference type="AlphaFoldDB" id="A0A6P7TLP7"/>
<feature type="signal peptide" evidence="6">
    <location>
        <begin position="1"/>
        <end position="26"/>
    </location>
</feature>
<dbReference type="Pfam" id="PF01607">
    <property type="entry name" value="CBM_14"/>
    <property type="match status" value="2"/>
</dbReference>
<dbReference type="RefSeq" id="XP_029652839.1">
    <property type="nucleotide sequence ID" value="XM_029796979.2"/>
</dbReference>
<dbReference type="SUPFAM" id="SSF57625">
    <property type="entry name" value="Invertebrate chitin-binding proteins"/>
    <property type="match status" value="2"/>
</dbReference>
<dbReference type="SMART" id="SM00494">
    <property type="entry name" value="ChtBD2"/>
    <property type="match status" value="2"/>
</dbReference>
<dbReference type="Proteomes" id="UP000515154">
    <property type="component" value="Linkage group LG29"/>
</dbReference>
<keyword evidence="1" id="KW-0147">Chitin-binding</keyword>
<dbReference type="PANTHER" id="PTHR23301:SF0">
    <property type="entry name" value="CHITIN-BINDING TYPE-2 DOMAIN-CONTAINING PROTEIN-RELATED"/>
    <property type="match status" value="1"/>
</dbReference>
<dbReference type="PROSITE" id="PS50940">
    <property type="entry name" value="CHIT_BIND_II"/>
    <property type="match status" value="2"/>
</dbReference>
<reference evidence="9" key="1">
    <citation type="submission" date="2025-08" db="UniProtKB">
        <authorList>
            <consortium name="RefSeq"/>
        </authorList>
    </citation>
    <scope>IDENTIFICATION</scope>
</reference>
<evidence type="ECO:0000256" key="2">
    <source>
        <dbReference type="ARBA" id="ARBA00022729"/>
    </source>
</evidence>
<keyword evidence="5" id="KW-0325">Glycoprotein</keyword>
<feature type="chain" id="PRO_5027760185" evidence="6">
    <location>
        <begin position="27"/>
        <end position="170"/>
    </location>
</feature>
<protein>
    <submittedName>
        <fullName evidence="9">Peritrophin-1-like</fullName>
    </submittedName>
</protein>
<dbReference type="InterPro" id="IPR036508">
    <property type="entry name" value="Chitin-bd_dom_sf"/>
</dbReference>
<dbReference type="Gene3D" id="2.170.140.10">
    <property type="entry name" value="Chitin binding domain"/>
    <property type="match status" value="2"/>
</dbReference>
<keyword evidence="4" id="KW-1015">Disulfide bond</keyword>
<proteinExistence type="predicted"/>
<evidence type="ECO:0000313" key="9">
    <source>
        <dbReference type="RefSeq" id="XP_029652839.1"/>
    </source>
</evidence>
<evidence type="ECO:0000256" key="6">
    <source>
        <dbReference type="SAM" id="SignalP"/>
    </source>
</evidence>
<dbReference type="GO" id="GO:0005576">
    <property type="term" value="C:extracellular region"/>
    <property type="evidence" value="ECO:0007669"/>
    <property type="project" value="InterPro"/>
</dbReference>
<sequence length="170" mass="18935">MAGSISVLSLVVPIWLWAASVTPVQSSCQDWTPHPSGDCGRYVRCFDDMTVFVKKCPANLHFNPNLRVCDWPWNVVCGNTSHWVPQKPPTTTPSHSTPSECIYSCPTGVEWGRFPDLDTNCQAFYECENGHCRIGQCPTGLQFNALILSCDLPENTLCPNFRAKDPCPKK</sequence>
<organism evidence="8 9">
    <name type="scientific">Octopus sinensis</name>
    <name type="common">East Asian common octopus</name>
    <dbReference type="NCBI Taxonomy" id="2607531"/>
    <lineage>
        <taxon>Eukaryota</taxon>
        <taxon>Metazoa</taxon>
        <taxon>Spiralia</taxon>
        <taxon>Lophotrochozoa</taxon>
        <taxon>Mollusca</taxon>
        <taxon>Cephalopoda</taxon>
        <taxon>Coleoidea</taxon>
        <taxon>Octopodiformes</taxon>
        <taxon>Octopoda</taxon>
        <taxon>Incirrata</taxon>
        <taxon>Octopodidae</taxon>
        <taxon>Octopus</taxon>
    </lineage>
</organism>
<dbReference type="InterPro" id="IPR051940">
    <property type="entry name" value="Chitin_bind-dev_reg"/>
</dbReference>
<evidence type="ECO:0000256" key="1">
    <source>
        <dbReference type="ARBA" id="ARBA00022669"/>
    </source>
</evidence>
<evidence type="ECO:0000313" key="8">
    <source>
        <dbReference type="Proteomes" id="UP000515154"/>
    </source>
</evidence>
<dbReference type="GO" id="GO:0008061">
    <property type="term" value="F:chitin binding"/>
    <property type="evidence" value="ECO:0007669"/>
    <property type="project" value="UniProtKB-KW"/>
</dbReference>
<keyword evidence="3" id="KW-0677">Repeat</keyword>
<accession>A0A6P7TLP7</accession>
<dbReference type="PANTHER" id="PTHR23301">
    <property type="entry name" value="CHITIN BINDING PERITROPHIN-A"/>
    <property type="match status" value="1"/>
</dbReference>